<keyword evidence="2" id="KW-0472">Membrane</keyword>
<protein>
    <submittedName>
        <fullName evidence="3">Uncharacterized protein</fullName>
    </submittedName>
</protein>
<keyword evidence="2" id="KW-0812">Transmembrane</keyword>
<feature type="transmembrane region" description="Helical" evidence="2">
    <location>
        <begin position="127"/>
        <end position="150"/>
    </location>
</feature>
<feature type="transmembrane region" description="Helical" evidence="2">
    <location>
        <begin position="93"/>
        <end position="121"/>
    </location>
</feature>
<gene>
    <name evidence="3" type="ORF">GBA65_07370</name>
</gene>
<feature type="transmembrane region" description="Helical" evidence="2">
    <location>
        <begin position="225"/>
        <end position="246"/>
    </location>
</feature>
<evidence type="ECO:0000313" key="3">
    <source>
        <dbReference type="EMBL" id="QIN78373.1"/>
    </source>
</evidence>
<feature type="compositionally biased region" description="Basic and acidic residues" evidence="1">
    <location>
        <begin position="7"/>
        <end position="16"/>
    </location>
</feature>
<reference evidence="3 4" key="1">
    <citation type="submission" date="2019-10" db="EMBL/GenBank/DDBJ databases">
        <title>Rubrobacter sp nov SCSIO 52915 isolated from a deep-sea sediment in the South China Sea.</title>
        <authorList>
            <person name="Chen R.W."/>
        </authorList>
    </citation>
    <scope>NUCLEOTIDE SEQUENCE [LARGE SCALE GENOMIC DNA]</scope>
    <source>
        <strain evidence="3 4">SCSIO 52915</strain>
    </source>
</reference>
<accession>A0A6G8PW09</accession>
<feature type="transmembrane region" description="Helical" evidence="2">
    <location>
        <begin position="162"/>
        <end position="187"/>
    </location>
</feature>
<keyword evidence="4" id="KW-1185">Reference proteome</keyword>
<dbReference type="RefSeq" id="WP_166396048.1">
    <property type="nucleotide sequence ID" value="NZ_CP045121.1"/>
</dbReference>
<name>A0A6G8PW09_9ACTN</name>
<evidence type="ECO:0000256" key="1">
    <source>
        <dbReference type="SAM" id="MobiDB-lite"/>
    </source>
</evidence>
<sequence length="261" mass="26523">MGRRRDRGVGGDRAVEPEEAGAHGNDPDAVEVHRIGDGGRSDGVASEERPAGGAAEREREPVEPNRPTAVPYPERRGGTDLVMRRDSARWGPIWAGLITAITTLLLLQLLAIGLGLVGVSAENTGSAWVPAIVGLIAFFTGGAVAGMTSAVRGAATGFLNGFLVWALGTVLILVLSALGLGSIFGALGNVVGQLGLFGPGGVNVPNPNLPNVSPDQLANAVRNGAIGAFFGLLVSAIAAAVGGYLGGRSKEPIGHMAQDND</sequence>
<dbReference type="EMBL" id="CP045121">
    <property type="protein sequence ID" value="QIN78373.1"/>
    <property type="molecule type" value="Genomic_DNA"/>
</dbReference>
<feature type="compositionally biased region" description="Basic and acidic residues" evidence="1">
    <location>
        <begin position="30"/>
        <end position="63"/>
    </location>
</feature>
<organism evidence="3 4">
    <name type="scientific">Rubrobacter marinus</name>
    <dbReference type="NCBI Taxonomy" id="2653852"/>
    <lineage>
        <taxon>Bacteria</taxon>
        <taxon>Bacillati</taxon>
        <taxon>Actinomycetota</taxon>
        <taxon>Rubrobacteria</taxon>
        <taxon>Rubrobacterales</taxon>
        <taxon>Rubrobacteraceae</taxon>
        <taxon>Rubrobacter</taxon>
    </lineage>
</organism>
<keyword evidence="2" id="KW-1133">Transmembrane helix</keyword>
<evidence type="ECO:0000313" key="4">
    <source>
        <dbReference type="Proteomes" id="UP000502706"/>
    </source>
</evidence>
<dbReference type="Proteomes" id="UP000502706">
    <property type="component" value="Chromosome"/>
</dbReference>
<feature type="region of interest" description="Disordered" evidence="1">
    <location>
        <begin position="1"/>
        <end position="77"/>
    </location>
</feature>
<dbReference type="KEGG" id="rmar:GBA65_07370"/>
<dbReference type="AlphaFoldDB" id="A0A6G8PW09"/>
<evidence type="ECO:0000256" key="2">
    <source>
        <dbReference type="SAM" id="Phobius"/>
    </source>
</evidence>
<proteinExistence type="predicted"/>